<dbReference type="EMBL" id="PGFF01000001">
    <property type="protein sequence ID" value="PJJ71702.1"/>
    <property type="molecule type" value="Genomic_DNA"/>
</dbReference>
<keyword evidence="3" id="KW-1185">Reference proteome</keyword>
<dbReference type="OrthoDB" id="3830457at2"/>
<gene>
    <name evidence="2" type="ORF">CLV46_1255</name>
</gene>
<comment type="caution">
    <text evidence="2">The sequence shown here is derived from an EMBL/GenBank/DDBJ whole genome shotgun (WGS) entry which is preliminary data.</text>
</comment>
<name>A0A2M9CIL2_9MICO</name>
<feature type="transmembrane region" description="Helical" evidence="1">
    <location>
        <begin position="108"/>
        <end position="124"/>
    </location>
</feature>
<protein>
    <submittedName>
        <fullName evidence="2">Uncharacterized protein</fullName>
    </submittedName>
</protein>
<accession>A0A2M9CIL2</accession>
<organism evidence="2 3">
    <name type="scientific">Diaminobutyricimonas aerilata</name>
    <dbReference type="NCBI Taxonomy" id="1162967"/>
    <lineage>
        <taxon>Bacteria</taxon>
        <taxon>Bacillati</taxon>
        <taxon>Actinomycetota</taxon>
        <taxon>Actinomycetes</taxon>
        <taxon>Micrococcales</taxon>
        <taxon>Microbacteriaceae</taxon>
        <taxon>Diaminobutyricimonas</taxon>
    </lineage>
</organism>
<keyword evidence="1" id="KW-1133">Transmembrane helix</keyword>
<dbReference type="AlphaFoldDB" id="A0A2M9CIL2"/>
<dbReference type="RefSeq" id="WP_100363974.1">
    <property type="nucleotide sequence ID" value="NZ_PGFF01000001.1"/>
</dbReference>
<evidence type="ECO:0000313" key="2">
    <source>
        <dbReference type="EMBL" id="PJJ71702.1"/>
    </source>
</evidence>
<reference evidence="2 3" key="1">
    <citation type="submission" date="2017-11" db="EMBL/GenBank/DDBJ databases">
        <title>Genomic Encyclopedia of Archaeal and Bacterial Type Strains, Phase II (KMG-II): From Individual Species to Whole Genera.</title>
        <authorList>
            <person name="Goeker M."/>
        </authorList>
    </citation>
    <scope>NUCLEOTIDE SEQUENCE [LARGE SCALE GENOMIC DNA]</scope>
    <source>
        <strain evidence="2 3">DSM 27393</strain>
    </source>
</reference>
<proteinExistence type="predicted"/>
<keyword evidence="1" id="KW-0472">Membrane</keyword>
<feature type="transmembrane region" description="Helical" evidence="1">
    <location>
        <begin position="66"/>
        <end position="96"/>
    </location>
</feature>
<feature type="transmembrane region" description="Helical" evidence="1">
    <location>
        <begin position="160"/>
        <end position="180"/>
    </location>
</feature>
<feature type="transmembrane region" description="Helical" evidence="1">
    <location>
        <begin position="130"/>
        <end position="148"/>
    </location>
</feature>
<evidence type="ECO:0000313" key="3">
    <source>
        <dbReference type="Proteomes" id="UP000228758"/>
    </source>
</evidence>
<sequence length="185" mass="19071">MTVPETIRFPRIAWWPSLLGLASAVGIARYGDVPSVVLVCAAIYLVAAVTGRPATAWIGFAASIPAIGLGLALGAPAVSLALIGAVCVVLVGVGIARGTWSRADGRRQLIGVVVFAALAVGAWLAPHPVLFAVVAAAALVGHGLWDIWHHRRGSTVTPRYAEFCAALDVALAALVLASLWDGRPL</sequence>
<evidence type="ECO:0000256" key="1">
    <source>
        <dbReference type="SAM" id="Phobius"/>
    </source>
</evidence>
<dbReference type="Proteomes" id="UP000228758">
    <property type="component" value="Unassembled WGS sequence"/>
</dbReference>
<feature type="transmembrane region" description="Helical" evidence="1">
    <location>
        <begin position="37"/>
        <end position="60"/>
    </location>
</feature>
<keyword evidence="1" id="KW-0812">Transmembrane</keyword>